<keyword evidence="5" id="KW-1185">Reference proteome</keyword>
<feature type="domain" description="Cupin type-2" evidence="3">
    <location>
        <begin position="64"/>
        <end position="127"/>
    </location>
</feature>
<dbReference type="PANTHER" id="PTHR41517:SF1">
    <property type="entry name" value="CUPIN"/>
    <property type="match status" value="1"/>
</dbReference>
<name>A0ABV5G4Q4_9MICC</name>
<dbReference type="Pfam" id="PF07883">
    <property type="entry name" value="Cupin_2"/>
    <property type="match status" value="1"/>
</dbReference>
<protein>
    <submittedName>
        <fullName evidence="4">Cupin domain-containing protein</fullName>
    </submittedName>
</protein>
<dbReference type="SUPFAM" id="SSF51182">
    <property type="entry name" value="RmlC-like cupins"/>
    <property type="match status" value="1"/>
</dbReference>
<dbReference type="InterPro" id="IPR011051">
    <property type="entry name" value="RmlC_Cupin_sf"/>
</dbReference>
<keyword evidence="1" id="KW-0223">Dioxygenase</keyword>
<dbReference type="InterPro" id="IPR047183">
    <property type="entry name" value="GDO-like"/>
</dbReference>
<dbReference type="Proteomes" id="UP001589575">
    <property type="component" value="Unassembled WGS sequence"/>
</dbReference>
<evidence type="ECO:0000256" key="1">
    <source>
        <dbReference type="ARBA" id="ARBA00022964"/>
    </source>
</evidence>
<evidence type="ECO:0000313" key="4">
    <source>
        <dbReference type="EMBL" id="MFB9073453.1"/>
    </source>
</evidence>
<dbReference type="PANTHER" id="PTHR41517">
    <property type="entry name" value="1,2-DIOXYGENASE PROTEIN-RELATED"/>
    <property type="match status" value="1"/>
</dbReference>
<sequence length="153" mass="16676">MRPVGPAPRPERNPLLVYTKAQADDAMDKAKGLAPDPVDDVILEYQNPAGGGSALPSMSMKSQIVRPGFTGLQHRHSGSKVYYALSGSASMVVKGERFDWGKGDFISVPPYAAVTHLNEGTEEGRLFRVDDSPIFRMLNAYHEEILTEGETAK</sequence>
<dbReference type="Gene3D" id="2.60.120.10">
    <property type="entry name" value="Jelly Rolls"/>
    <property type="match status" value="1"/>
</dbReference>
<proteinExistence type="predicted"/>
<gene>
    <name evidence="4" type="ORF">ACFFX0_20530</name>
</gene>
<keyword evidence="2" id="KW-0560">Oxidoreductase</keyword>
<evidence type="ECO:0000313" key="5">
    <source>
        <dbReference type="Proteomes" id="UP001589575"/>
    </source>
</evidence>
<evidence type="ECO:0000256" key="2">
    <source>
        <dbReference type="ARBA" id="ARBA00023002"/>
    </source>
</evidence>
<reference evidence="4 5" key="1">
    <citation type="submission" date="2024-09" db="EMBL/GenBank/DDBJ databases">
        <authorList>
            <person name="Sun Q."/>
            <person name="Mori K."/>
        </authorList>
    </citation>
    <scope>NUCLEOTIDE SEQUENCE [LARGE SCALE GENOMIC DNA]</scope>
    <source>
        <strain evidence="4 5">CCM 7609</strain>
    </source>
</reference>
<dbReference type="InterPro" id="IPR013096">
    <property type="entry name" value="Cupin_2"/>
</dbReference>
<evidence type="ECO:0000259" key="3">
    <source>
        <dbReference type="Pfam" id="PF07883"/>
    </source>
</evidence>
<dbReference type="CDD" id="cd06992">
    <property type="entry name" value="cupin_GDO-like_C"/>
    <property type="match status" value="1"/>
</dbReference>
<organism evidence="4 5">
    <name type="scientific">Citricoccus parietis</name>
    <dbReference type="NCBI Taxonomy" id="592307"/>
    <lineage>
        <taxon>Bacteria</taxon>
        <taxon>Bacillati</taxon>
        <taxon>Actinomycetota</taxon>
        <taxon>Actinomycetes</taxon>
        <taxon>Micrococcales</taxon>
        <taxon>Micrococcaceae</taxon>
        <taxon>Citricoccus</taxon>
    </lineage>
</organism>
<dbReference type="EMBL" id="JBHMFI010000001">
    <property type="protein sequence ID" value="MFB9073453.1"/>
    <property type="molecule type" value="Genomic_DNA"/>
</dbReference>
<comment type="caution">
    <text evidence="4">The sequence shown here is derived from an EMBL/GenBank/DDBJ whole genome shotgun (WGS) entry which is preliminary data.</text>
</comment>
<dbReference type="InterPro" id="IPR014710">
    <property type="entry name" value="RmlC-like_jellyroll"/>
</dbReference>
<accession>A0ABV5G4Q4</accession>